<gene>
    <name evidence="2" type="ORF">P8936_17155</name>
</gene>
<protein>
    <submittedName>
        <fullName evidence="2">Glycerophosphodiester phosphodiesterase family protein</fullName>
    </submittedName>
</protein>
<dbReference type="PANTHER" id="PTHR46211">
    <property type="entry name" value="GLYCEROPHOSPHORYL DIESTER PHOSPHODIESTERASE"/>
    <property type="match status" value="1"/>
</dbReference>
<dbReference type="GO" id="GO:0006629">
    <property type="term" value="P:lipid metabolic process"/>
    <property type="evidence" value="ECO:0007669"/>
    <property type="project" value="InterPro"/>
</dbReference>
<organism evidence="2">
    <name type="scientific">Edaphobacter paludis</name>
    <dbReference type="NCBI Taxonomy" id="3035702"/>
    <lineage>
        <taxon>Bacteria</taxon>
        <taxon>Pseudomonadati</taxon>
        <taxon>Acidobacteriota</taxon>
        <taxon>Terriglobia</taxon>
        <taxon>Terriglobales</taxon>
        <taxon>Acidobacteriaceae</taxon>
        <taxon>Edaphobacter</taxon>
    </lineage>
</organism>
<dbReference type="SUPFAM" id="SSF51695">
    <property type="entry name" value="PLC-like phosphodiesterases"/>
    <property type="match status" value="2"/>
</dbReference>
<dbReference type="PROSITE" id="PS51704">
    <property type="entry name" value="GP_PDE"/>
    <property type="match status" value="2"/>
</dbReference>
<name>A0AAU7D7U0_9BACT</name>
<dbReference type="PANTHER" id="PTHR46211:SF14">
    <property type="entry name" value="GLYCEROPHOSPHODIESTER PHOSPHODIESTERASE"/>
    <property type="match status" value="1"/>
</dbReference>
<accession>A0AAU7D7U0</accession>
<dbReference type="AlphaFoldDB" id="A0AAU7D7U0"/>
<evidence type="ECO:0000313" key="2">
    <source>
        <dbReference type="EMBL" id="XBH13392.1"/>
    </source>
</evidence>
<dbReference type="GO" id="GO:0008081">
    <property type="term" value="F:phosphoric diester hydrolase activity"/>
    <property type="evidence" value="ECO:0007669"/>
    <property type="project" value="InterPro"/>
</dbReference>
<sequence length="370" mass="40592">MPTNPFLALMTAARTHAEAHGAPTPVLSPFDATLLGDNPPVDVAQLHHAGFRVVPWTTNDPAKMRALLHLRVDGIITDRPDILQAVLKEEAAAHPADAAYFAGFDVAAHRGGRGLRPENTPPSFEIGLDHLATTLETDTGVTADHVSMIWHDQFLDPESCRHADGTPYTLANRTYIRDISSTEAQRIFICDKLRTGPYPPGVQTNDLSLSPVSVAFAKQEHLISPYVPTHVEQLFRFVAFYTDYYATGPGKSNPEAAARAANAAKVRFNIETKILPLPNDPAGNSVASLPMPKPGEEPTTNHTVDPQTFVTTLCGIITRNHMEARSEVQSFDFRTLQLVEEQYPKIPTYYLTESPESLSTAFVPPSLRRP</sequence>
<dbReference type="RefSeq" id="WP_348269787.1">
    <property type="nucleotide sequence ID" value="NZ_CP121195.1"/>
</dbReference>
<dbReference type="EMBL" id="CP121195">
    <property type="protein sequence ID" value="XBH13392.1"/>
    <property type="molecule type" value="Genomic_DNA"/>
</dbReference>
<dbReference type="InterPro" id="IPR030395">
    <property type="entry name" value="GP_PDE_dom"/>
</dbReference>
<feature type="domain" description="GP-PDE" evidence="1">
    <location>
        <begin position="104"/>
        <end position="370"/>
    </location>
</feature>
<proteinExistence type="predicted"/>
<dbReference type="Pfam" id="PF03009">
    <property type="entry name" value="GDPD"/>
    <property type="match status" value="2"/>
</dbReference>
<evidence type="ECO:0000259" key="1">
    <source>
        <dbReference type="PROSITE" id="PS51704"/>
    </source>
</evidence>
<reference evidence="2" key="1">
    <citation type="submission" date="2023-03" db="EMBL/GenBank/DDBJ databases">
        <title>Edaphobacter sp.</title>
        <authorList>
            <person name="Huber K.J."/>
            <person name="Papendorf J."/>
            <person name="Pilke C."/>
            <person name="Bunk B."/>
            <person name="Sproeer C."/>
            <person name="Pester M."/>
        </authorList>
    </citation>
    <scope>NUCLEOTIDE SEQUENCE</scope>
    <source>
        <strain evidence="2">DSM 109920</strain>
    </source>
</reference>
<feature type="domain" description="GP-PDE" evidence="1">
    <location>
        <begin position="1"/>
        <end position="87"/>
    </location>
</feature>
<dbReference type="Gene3D" id="3.20.20.190">
    <property type="entry name" value="Phosphatidylinositol (PI) phosphodiesterase"/>
    <property type="match status" value="3"/>
</dbReference>
<dbReference type="InterPro" id="IPR017946">
    <property type="entry name" value="PLC-like_Pdiesterase_TIM-brl"/>
</dbReference>